<evidence type="ECO:0000313" key="2">
    <source>
        <dbReference type="Proteomes" id="UP000183832"/>
    </source>
</evidence>
<name>A0A1J1IET9_9DIPT</name>
<evidence type="ECO:0000313" key="1">
    <source>
        <dbReference type="EMBL" id="CRK98731.1"/>
    </source>
</evidence>
<gene>
    <name evidence="1" type="ORF">CLUMA_CG012411</name>
</gene>
<proteinExistence type="predicted"/>
<organism evidence="1 2">
    <name type="scientific">Clunio marinus</name>
    <dbReference type="NCBI Taxonomy" id="568069"/>
    <lineage>
        <taxon>Eukaryota</taxon>
        <taxon>Metazoa</taxon>
        <taxon>Ecdysozoa</taxon>
        <taxon>Arthropoda</taxon>
        <taxon>Hexapoda</taxon>
        <taxon>Insecta</taxon>
        <taxon>Pterygota</taxon>
        <taxon>Neoptera</taxon>
        <taxon>Endopterygota</taxon>
        <taxon>Diptera</taxon>
        <taxon>Nematocera</taxon>
        <taxon>Chironomoidea</taxon>
        <taxon>Chironomidae</taxon>
        <taxon>Clunio</taxon>
    </lineage>
</organism>
<reference evidence="1 2" key="1">
    <citation type="submission" date="2015-04" db="EMBL/GenBank/DDBJ databases">
        <authorList>
            <person name="Syromyatnikov M.Y."/>
            <person name="Popov V.N."/>
        </authorList>
    </citation>
    <scope>NUCLEOTIDE SEQUENCE [LARGE SCALE GENOMIC DNA]</scope>
</reference>
<accession>A0A1J1IET9</accession>
<keyword evidence="2" id="KW-1185">Reference proteome</keyword>
<sequence length="83" mass="9703">MKTEFALESIFHDIFVIRVSKGSSNTTTMARDERYVKNWKQFSTLHKTDGYQTRDYIKNSTAAHNCCLISMKCSTKLTFYEPH</sequence>
<dbReference type="AlphaFoldDB" id="A0A1J1IET9"/>
<dbReference type="EMBL" id="CVRI01000048">
    <property type="protein sequence ID" value="CRK98731.1"/>
    <property type="molecule type" value="Genomic_DNA"/>
</dbReference>
<dbReference type="Proteomes" id="UP000183832">
    <property type="component" value="Unassembled WGS sequence"/>
</dbReference>
<protein>
    <submittedName>
        <fullName evidence="1">CLUMA_CG012411, isoform A</fullName>
    </submittedName>
</protein>